<evidence type="ECO:0000313" key="3">
    <source>
        <dbReference type="Proteomes" id="UP000054618"/>
    </source>
</evidence>
<accession>A0A0W0Y586</accession>
<gene>
    <name evidence="2" type="ORF">Lqui_0985</name>
</gene>
<protein>
    <submittedName>
        <fullName evidence="2">Uncharacterized protein</fullName>
    </submittedName>
</protein>
<dbReference type="PATRIC" id="fig|45073.5.peg.1039"/>
<organism evidence="2 3">
    <name type="scientific">Legionella quinlivanii</name>
    <dbReference type="NCBI Taxonomy" id="45073"/>
    <lineage>
        <taxon>Bacteria</taxon>
        <taxon>Pseudomonadati</taxon>
        <taxon>Pseudomonadota</taxon>
        <taxon>Gammaproteobacteria</taxon>
        <taxon>Legionellales</taxon>
        <taxon>Legionellaceae</taxon>
        <taxon>Legionella</taxon>
    </lineage>
</organism>
<reference evidence="2 3" key="1">
    <citation type="submission" date="2015-11" db="EMBL/GenBank/DDBJ databases">
        <title>Genomic analysis of 38 Legionella species identifies large and diverse effector repertoires.</title>
        <authorList>
            <person name="Burstein D."/>
            <person name="Amaro F."/>
            <person name="Zusman T."/>
            <person name="Lifshitz Z."/>
            <person name="Cohen O."/>
            <person name="Gilbert J.A."/>
            <person name="Pupko T."/>
            <person name="Shuman H.A."/>
            <person name="Segal G."/>
        </authorList>
    </citation>
    <scope>NUCLEOTIDE SEQUENCE [LARGE SCALE GENOMIC DNA]</scope>
    <source>
        <strain evidence="2 3">CDC#1442-AUS-E</strain>
    </source>
</reference>
<keyword evidence="1" id="KW-0175">Coiled coil</keyword>
<sequence length="382" mass="43331">MPWLMPEDMNPEEQTCVQLITAAITNYKIGENLVIPLFAEHESKENMDSLERGKRITKVMRRIIAHDQLNQLTIPRIHCEVDGENGTFSMEGQTVIALLLRDALLERQKLIVTADNFLLHLATALNQYRQQGLLGDLEVSAISDEQTAELISMFSENKEKKSRIAEGLVSIGYTNALIFTKLLNLTMTLMRHEEDMRFYDSLVIVPSRYKLKIREEHIPVLEKILEDNDIEFVRAANTAESSRVEIHILSPLAQIKQLIADLSENIKDKKNGRKQWFNSGSDAKAAALNRINEWLESKDQLNNAEINVILSLVKSVCETKRNAVGFYSPHSLNEFNQYISARGWKMPETSFNAKELAAITSSEKVGEFVQSHTARGVDLGFD</sequence>
<dbReference type="RefSeq" id="WP_058507073.1">
    <property type="nucleotide sequence ID" value="NZ_CAAAIK010000006.1"/>
</dbReference>
<name>A0A0W0Y586_9GAMM</name>
<dbReference type="EMBL" id="LNYS01000006">
    <property type="protein sequence ID" value="KTD52141.1"/>
    <property type="molecule type" value="Genomic_DNA"/>
</dbReference>
<comment type="caution">
    <text evidence="2">The sequence shown here is derived from an EMBL/GenBank/DDBJ whole genome shotgun (WGS) entry which is preliminary data.</text>
</comment>
<evidence type="ECO:0000256" key="1">
    <source>
        <dbReference type="SAM" id="Coils"/>
    </source>
</evidence>
<feature type="coiled-coil region" evidence="1">
    <location>
        <begin position="252"/>
        <end position="304"/>
    </location>
</feature>
<proteinExistence type="predicted"/>
<evidence type="ECO:0000313" key="2">
    <source>
        <dbReference type="EMBL" id="KTD52141.1"/>
    </source>
</evidence>
<dbReference type="AlphaFoldDB" id="A0A0W0Y586"/>
<dbReference type="Proteomes" id="UP000054618">
    <property type="component" value="Unassembled WGS sequence"/>
</dbReference>
<keyword evidence="3" id="KW-1185">Reference proteome</keyword>
<dbReference type="OrthoDB" id="9801870at2"/>